<dbReference type="InterPro" id="IPR036291">
    <property type="entry name" value="NAD(P)-bd_dom_sf"/>
</dbReference>
<gene>
    <name evidence="2" type="ORF">B0F90DRAFT_1629757</name>
</gene>
<proteinExistence type="predicted"/>
<sequence length="320" mass="34821">MGRLTFLKFVNDQLWKVDPVEQLDLTGKTVVVVGANVGLGFEAAKHFASMNPNRLVLGCRSQDKGQAAVQAIQATGFTNVELALVDLSQFASVSAFADTFIRDGSQIDILLYNAGVALHQYAPTKDGWEETIQVNHLSATLLTVLLLPCLLKAASSGTSPNPRVVIVSSDVHYWAKLSKEEFESDKVLSKLSDKEYCTSQIMADRYNLSKLLNVFFVRELTKKLPANSPVIVTAVNPGYCKSQLGRNLSFTMRIISVIFGALLARTTEQGSRQLVWAAVGGAGREFELRGAYVSKADLQEVSDYVLSDEGASPNTYMGAS</sequence>
<evidence type="ECO:0000256" key="1">
    <source>
        <dbReference type="ARBA" id="ARBA00023002"/>
    </source>
</evidence>
<keyword evidence="1" id="KW-0560">Oxidoreductase</keyword>
<evidence type="ECO:0000313" key="2">
    <source>
        <dbReference type="EMBL" id="KAI0300567.1"/>
    </source>
</evidence>
<dbReference type="InterPro" id="IPR002347">
    <property type="entry name" value="SDR_fam"/>
</dbReference>
<dbReference type="Pfam" id="PF00106">
    <property type="entry name" value="adh_short"/>
    <property type="match status" value="1"/>
</dbReference>
<protein>
    <submittedName>
        <fullName evidence="2">Uncharacterized protein</fullName>
    </submittedName>
</protein>
<dbReference type="PANTHER" id="PTHR43157:SF31">
    <property type="entry name" value="PHOSPHATIDYLINOSITOL-GLYCAN BIOSYNTHESIS CLASS F PROTEIN"/>
    <property type="match status" value="1"/>
</dbReference>
<dbReference type="Proteomes" id="UP001203297">
    <property type="component" value="Unassembled WGS sequence"/>
</dbReference>
<organism evidence="2 3">
    <name type="scientific">Multifurca ochricompacta</name>
    <dbReference type="NCBI Taxonomy" id="376703"/>
    <lineage>
        <taxon>Eukaryota</taxon>
        <taxon>Fungi</taxon>
        <taxon>Dikarya</taxon>
        <taxon>Basidiomycota</taxon>
        <taxon>Agaricomycotina</taxon>
        <taxon>Agaricomycetes</taxon>
        <taxon>Russulales</taxon>
        <taxon>Russulaceae</taxon>
        <taxon>Multifurca</taxon>
    </lineage>
</organism>
<dbReference type="AlphaFoldDB" id="A0AAD4QM31"/>
<dbReference type="PRINTS" id="PR00081">
    <property type="entry name" value="GDHRDH"/>
</dbReference>
<name>A0AAD4QM31_9AGAM</name>
<dbReference type="GO" id="GO:0016491">
    <property type="term" value="F:oxidoreductase activity"/>
    <property type="evidence" value="ECO:0007669"/>
    <property type="project" value="UniProtKB-KW"/>
</dbReference>
<dbReference type="EMBL" id="WTXG01000018">
    <property type="protein sequence ID" value="KAI0300567.1"/>
    <property type="molecule type" value="Genomic_DNA"/>
</dbReference>
<dbReference type="SUPFAM" id="SSF51735">
    <property type="entry name" value="NAD(P)-binding Rossmann-fold domains"/>
    <property type="match status" value="1"/>
</dbReference>
<evidence type="ECO:0000313" key="3">
    <source>
        <dbReference type="Proteomes" id="UP001203297"/>
    </source>
</evidence>
<reference evidence="2" key="1">
    <citation type="journal article" date="2022" name="New Phytol.">
        <title>Evolutionary transition to the ectomycorrhizal habit in the genomes of a hyperdiverse lineage of mushroom-forming fungi.</title>
        <authorList>
            <person name="Looney B."/>
            <person name="Miyauchi S."/>
            <person name="Morin E."/>
            <person name="Drula E."/>
            <person name="Courty P.E."/>
            <person name="Kohler A."/>
            <person name="Kuo A."/>
            <person name="LaButti K."/>
            <person name="Pangilinan J."/>
            <person name="Lipzen A."/>
            <person name="Riley R."/>
            <person name="Andreopoulos W."/>
            <person name="He G."/>
            <person name="Johnson J."/>
            <person name="Nolan M."/>
            <person name="Tritt A."/>
            <person name="Barry K.W."/>
            <person name="Grigoriev I.V."/>
            <person name="Nagy L.G."/>
            <person name="Hibbett D."/>
            <person name="Henrissat B."/>
            <person name="Matheny P.B."/>
            <person name="Labbe J."/>
            <person name="Martin F.M."/>
        </authorList>
    </citation>
    <scope>NUCLEOTIDE SEQUENCE</scope>
    <source>
        <strain evidence="2">BPL690</strain>
    </source>
</reference>
<accession>A0AAD4QM31</accession>
<keyword evidence="3" id="KW-1185">Reference proteome</keyword>
<dbReference type="PANTHER" id="PTHR43157">
    <property type="entry name" value="PHOSPHATIDYLINOSITOL-GLYCAN BIOSYNTHESIS CLASS F PROTEIN-RELATED"/>
    <property type="match status" value="1"/>
</dbReference>
<dbReference type="Gene3D" id="3.40.50.720">
    <property type="entry name" value="NAD(P)-binding Rossmann-like Domain"/>
    <property type="match status" value="1"/>
</dbReference>
<comment type="caution">
    <text evidence="2">The sequence shown here is derived from an EMBL/GenBank/DDBJ whole genome shotgun (WGS) entry which is preliminary data.</text>
</comment>